<evidence type="ECO:0000313" key="2">
    <source>
        <dbReference type="Proteomes" id="UP000799754"/>
    </source>
</evidence>
<keyword evidence="2" id="KW-1185">Reference proteome</keyword>
<sequence length="130" mass="14550">MRHLTALRSSKGELLLPVSLLQRSGGSSKHLYHTVRPPWSTSHIPHRHLITHRKSYNSKTTVTTAGIFPTQLYKAINKIPSNMPSPAVPYAASWLYCSGRFTLKSLAMMLIIYIPVVIAINHMFLGTPTQ</sequence>
<accession>A0ACB6S9Q1</accession>
<gene>
    <name evidence="1" type="ORF">BU25DRAFT_419320</name>
</gene>
<proteinExistence type="predicted"/>
<evidence type="ECO:0000313" key="1">
    <source>
        <dbReference type="EMBL" id="KAF2630310.1"/>
    </source>
</evidence>
<dbReference type="EMBL" id="MU006707">
    <property type="protein sequence ID" value="KAF2630310.1"/>
    <property type="molecule type" value="Genomic_DNA"/>
</dbReference>
<organism evidence="1 2">
    <name type="scientific">Macroventuria anomochaeta</name>
    <dbReference type="NCBI Taxonomy" id="301207"/>
    <lineage>
        <taxon>Eukaryota</taxon>
        <taxon>Fungi</taxon>
        <taxon>Dikarya</taxon>
        <taxon>Ascomycota</taxon>
        <taxon>Pezizomycotina</taxon>
        <taxon>Dothideomycetes</taxon>
        <taxon>Pleosporomycetidae</taxon>
        <taxon>Pleosporales</taxon>
        <taxon>Pleosporineae</taxon>
        <taxon>Didymellaceae</taxon>
        <taxon>Macroventuria</taxon>
    </lineage>
</organism>
<name>A0ACB6S9Q1_9PLEO</name>
<reference evidence="1" key="1">
    <citation type="journal article" date="2020" name="Stud. Mycol.">
        <title>101 Dothideomycetes genomes: a test case for predicting lifestyles and emergence of pathogens.</title>
        <authorList>
            <person name="Haridas S."/>
            <person name="Albert R."/>
            <person name="Binder M."/>
            <person name="Bloem J."/>
            <person name="Labutti K."/>
            <person name="Salamov A."/>
            <person name="Andreopoulos B."/>
            <person name="Baker S."/>
            <person name="Barry K."/>
            <person name="Bills G."/>
            <person name="Bluhm B."/>
            <person name="Cannon C."/>
            <person name="Castanera R."/>
            <person name="Culley D."/>
            <person name="Daum C."/>
            <person name="Ezra D."/>
            <person name="Gonzalez J."/>
            <person name="Henrissat B."/>
            <person name="Kuo A."/>
            <person name="Liang C."/>
            <person name="Lipzen A."/>
            <person name="Lutzoni F."/>
            <person name="Magnuson J."/>
            <person name="Mondo S."/>
            <person name="Nolan M."/>
            <person name="Ohm R."/>
            <person name="Pangilinan J."/>
            <person name="Park H.-J."/>
            <person name="Ramirez L."/>
            <person name="Alfaro M."/>
            <person name="Sun H."/>
            <person name="Tritt A."/>
            <person name="Yoshinaga Y."/>
            <person name="Zwiers L.-H."/>
            <person name="Turgeon B."/>
            <person name="Goodwin S."/>
            <person name="Spatafora J."/>
            <person name="Crous P."/>
            <person name="Grigoriev I."/>
        </authorList>
    </citation>
    <scope>NUCLEOTIDE SEQUENCE</scope>
    <source>
        <strain evidence="1">CBS 525.71</strain>
    </source>
</reference>
<dbReference type="Proteomes" id="UP000799754">
    <property type="component" value="Unassembled WGS sequence"/>
</dbReference>
<comment type="caution">
    <text evidence="1">The sequence shown here is derived from an EMBL/GenBank/DDBJ whole genome shotgun (WGS) entry which is preliminary data.</text>
</comment>
<protein>
    <submittedName>
        <fullName evidence="1">Uncharacterized protein</fullName>
    </submittedName>
</protein>